<dbReference type="GO" id="GO:0005506">
    <property type="term" value="F:iron ion binding"/>
    <property type="evidence" value="ECO:0007669"/>
    <property type="project" value="InterPro"/>
</dbReference>
<evidence type="ECO:0000256" key="10">
    <source>
        <dbReference type="ARBA" id="ARBA00023136"/>
    </source>
</evidence>
<evidence type="ECO:0000313" key="16">
    <source>
        <dbReference type="RefSeq" id="XP_004502797.1"/>
    </source>
</evidence>
<dbReference type="KEGG" id="cam:101498418"/>
<dbReference type="InterPro" id="IPR050665">
    <property type="entry name" value="Cytochrome_P450_Monooxygen"/>
</dbReference>
<evidence type="ECO:0000313" key="15">
    <source>
        <dbReference type="Proteomes" id="UP000087171"/>
    </source>
</evidence>
<evidence type="ECO:0000256" key="14">
    <source>
        <dbReference type="SAM" id="Phobius"/>
    </source>
</evidence>
<keyword evidence="15" id="KW-1185">Reference proteome</keyword>
<keyword evidence="4 14" id="KW-0812">Transmembrane</keyword>
<evidence type="ECO:0000256" key="11">
    <source>
        <dbReference type="PIRSR" id="PIRSR602401-1"/>
    </source>
</evidence>
<dbReference type="PANTHER" id="PTHR24282">
    <property type="entry name" value="CYTOCHROME P450 FAMILY MEMBER"/>
    <property type="match status" value="1"/>
</dbReference>
<keyword evidence="6 14" id="KW-1133">Transmembrane helix</keyword>
<dbReference type="PaxDb" id="3827-XP_004502797.1"/>
<dbReference type="Proteomes" id="UP000087171">
    <property type="component" value="Chromosome Ca5"/>
</dbReference>
<evidence type="ECO:0000256" key="6">
    <source>
        <dbReference type="ARBA" id="ARBA00022989"/>
    </source>
</evidence>
<gene>
    <name evidence="16" type="primary">LOC101498418</name>
</gene>
<dbReference type="GO" id="GO:0020037">
    <property type="term" value="F:heme binding"/>
    <property type="evidence" value="ECO:0007669"/>
    <property type="project" value="InterPro"/>
</dbReference>
<keyword evidence="8 11" id="KW-0408">Iron</keyword>
<keyword evidence="9 12" id="KW-0503">Monooxygenase</keyword>
<keyword evidence="10 14" id="KW-0472">Membrane</keyword>
<reference evidence="15" key="1">
    <citation type="journal article" date="2013" name="Nat. Biotechnol.">
        <title>Draft genome sequence of chickpea (Cicer arietinum) provides a resource for trait improvement.</title>
        <authorList>
            <person name="Varshney R.K."/>
            <person name="Song C."/>
            <person name="Saxena R.K."/>
            <person name="Azam S."/>
            <person name="Yu S."/>
            <person name="Sharpe A.G."/>
            <person name="Cannon S."/>
            <person name="Baek J."/>
            <person name="Rosen B.D."/>
            <person name="Tar'an B."/>
            <person name="Millan T."/>
            <person name="Zhang X."/>
            <person name="Ramsay L.D."/>
            <person name="Iwata A."/>
            <person name="Wang Y."/>
            <person name="Nelson W."/>
            <person name="Farmer A.D."/>
            <person name="Gaur P.M."/>
            <person name="Soderlund C."/>
            <person name="Penmetsa R.V."/>
            <person name="Xu C."/>
            <person name="Bharti A.K."/>
            <person name="He W."/>
            <person name="Winter P."/>
            <person name="Zhao S."/>
            <person name="Hane J.K."/>
            <person name="Carrasquilla-Garcia N."/>
            <person name="Condie J.A."/>
            <person name="Upadhyaya H.D."/>
            <person name="Luo M.C."/>
            <person name="Thudi M."/>
            <person name="Gowda C.L."/>
            <person name="Singh N.P."/>
            <person name="Lichtenzveig J."/>
            <person name="Gali K.K."/>
            <person name="Rubio J."/>
            <person name="Nadarajan N."/>
            <person name="Dolezel J."/>
            <person name="Bansal K.C."/>
            <person name="Xu X."/>
            <person name="Edwards D."/>
            <person name="Zhang G."/>
            <person name="Kahl G."/>
            <person name="Gil J."/>
            <person name="Singh K.B."/>
            <person name="Datta S.K."/>
            <person name="Jackson S.A."/>
            <person name="Wang J."/>
            <person name="Cook D.R."/>
        </authorList>
    </citation>
    <scope>NUCLEOTIDE SEQUENCE [LARGE SCALE GENOMIC DNA]</scope>
    <source>
        <strain evidence="15">cv. CDC Frontier</strain>
    </source>
</reference>
<dbReference type="OrthoDB" id="1470350at2759"/>
<evidence type="ECO:0000256" key="13">
    <source>
        <dbReference type="SAM" id="Coils"/>
    </source>
</evidence>
<dbReference type="GO" id="GO:0004497">
    <property type="term" value="F:monooxygenase activity"/>
    <property type="evidence" value="ECO:0007669"/>
    <property type="project" value="UniProtKB-KW"/>
</dbReference>
<dbReference type="PRINTS" id="PR00385">
    <property type="entry name" value="P450"/>
</dbReference>
<dbReference type="InterPro" id="IPR001128">
    <property type="entry name" value="Cyt_P450"/>
</dbReference>
<dbReference type="PANTHER" id="PTHR24282:SF36">
    <property type="entry name" value="CYTOCHROME P450 714A1-RELATED"/>
    <property type="match status" value="1"/>
</dbReference>
<evidence type="ECO:0000256" key="5">
    <source>
        <dbReference type="ARBA" id="ARBA00022723"/>
    </source>
</evidence>
<keyword evidence="3 11" id="KW-0349">Heme</keyword>
<evidence type="ECO:0000256" key="2">
    <source>
        <dbReference type="ARBA" id="ARBA00010617"/>
    </source>
</evidence>
<evidence type="ECO:0000256" key="7">
    <source>
        <dbReference type="ARBA" id="ARBA00023002"/>
    </source>
</evidence>
<dbReference type="Gene3D" id="1.10.630.10">
    <property type="entry name" value="Cytochrome P450"/>
    <property type="match status" value="1"/>
</dbReference>
<keyword evidence="13" id="KW-0175">Coiled coil</keyword>
<comment type="subcellular location">
    <subcellularLocation>
        <location evidence="1">Membrane</location>
        <topology evidence="1">Single-pass membrane protein</topology>
    </subcellularLocation>
</comment>
<dbReference type="GO" id="GO:0016705">
    <property type="term" value="F:oxidoreductase activity, acting on paired donors, with incorporation or reduction of molecular oxygen"/>
    <property type="evidence" value="ECO:0007669"/>
    <property type="project" value="InterPro"/>
</dbReference>
<evidence type="ECO:0000256" key="8">
    <source>
        <dbReference type="ARBA" id="ARBA00023004"/>
    </source>
</evidence>
<feature type="transmembrane region" description="Helical" evidence="14">
    <location>
        <begin position="12"/>
        <end position="34"/>
    </location>
</feature>
<dbReference type="InterPro" id="IPR036396">
    <property type="entry name" value="Cyt_P450_sf"/>
</dbReference>
<feature type="binding site" description="axial binding residue" evidence="11">
    <location>
        <position position="477"/>
    </location>
    <ligand>
        <name>heme</name>
        <dbReference type="ChEBI" id="CHEBI:30413"/>
    </ligand>
    <ligandPart>
        <name>Fe</name>
        <dbReference type="ChEBI" id="CHEBI:18248"/>
    </ligandPart>
</feature>
<keyword evidence="7 12" id="KW-0560">Oxidoreductase</keyword>
<dbReference type="GeneID" id="101498418"/>
<evidence type="ECO:0000256" key="12">
    <source>
        <dbReference type="RuleBase" id="RU000461"/>
    </source>
</evidence>
<dbReference type="InterPro" id="IPR002401">
    <property type="entry name" value="Cyt_P450_E_grp-I"/>
</dbReference>
<evidence type="ECO:0000256" key="3">
    <source>
        <dbReference type="ARBA" id="ARBA00022617"/>
    </source>
</evidence>
<dbReference type="GO" id="GO:0016020">
    <property type="term" value="C:membrane"/>
    <property type="evidence" value="ECO:0007669"/>
    <property type="project" value="UniProtKB-SubCell"/>
</dbReference>
<proteinExistence type="inferred from homology"/>
<protein>
    <submittedName>
        <fullName evidence="16">Cytochrome P450 714A1-like</fullName>
    </submittedName>
</protein>
<organism evidence="15 16">
    <name type="scientific">Cicer arietinum</name>
    <name type="common">Chickpea</name>
    <name type="synonym">Garbanzo</name>
    <dbReference type="NCBI Taxonomy" id="3827"/>
    <lineage>
        <taxon>Eukaryota</taxon>
        <taxon>Viridiplantae</taxon>
        <taxon>Streptophyta</taxon>
        <taxon>Embryophyta</taxon>
        <taxon>Tracheophyta</taxon>
        <taxon>Spermatophyta</taxon>
        <taxon>Magnoliopsida</taxon>
        <taxon>eudicotyledons</taxon>
        <taxon>Gunneridae</taxon>
        <taxon>Pentapetalae</taxon>
        <taxon>rosids</taxon>
        <taxon>fabids</taxon>
        <taxon>Fabales</taxon>
        <taxon>Fabaceae</taxon>
        <taxon>Papilionoideae</taxon>
        <taxon>50 kb inversion clade</taxon>
        <taxon>NPAAA clade</taxon>
        <taxon>Hologalegina</taxon>
        <taxon>IRL clade</taxon>
        <taxon>Cicereae</taxon>
        <taxon>Cicer</taxon>
    </lineage>
</organism>
<sequence>MEEVFLVLAMKLASSLALVGIFSWILYSYGNLWYNSQRVRRKLRMQGIRGPPSSSFLHGNLPDMHRIKSQPIIFKPNDQFLAHDYSAALFPYFQHWRKQYGLVYTYSTGMKQHLYVNEPDLVKEMNQCITLDLGKPSYITNKLAPMLGNGILRANGHSWAQQRKLVAAEFFMDKVKGMVGLMIESAQPLLLKWEQIIEEQGGATAEVKVDADLRSFSADVISRVCFGHSYSKGKEVFSKLRTIQKIMSKHGFLFGQTGFLEKLKFRTKKQKEIRNLEKEIESLIWELVEERKRDCSSETSSSEKDLMQLLLEAATSDQSLGNDFSKQFIVDNCKNIYFAGHETTAVAASWCLMLLALYPEWQNRIRTEVAQHCPNGIPDADSLPLLKTVNMVIQEVLRLYPPAAFVSREAYEDIQIGNLNVPKGVCLWTLIPTLHREPEIWGPDCNEFKPERFSEGVSKACKFPQAYVPFGVGTRLCVGKNFAMVELKVVLALIVSKFSFSLSPSYKHSPAYNMIVEPGHGVYLLIQKNN</sequence>
<reference evidence="16" key="2">
    <citation type="submission" date="2025-08" db="UniProtKB">
        <authorList>
            <consortium name="RefSeq"/>
        </authorList>
    </citation>
    <scope>IDENTIFICATION</scope>
    <source>
        <tissue evidence="16">Etiolated seedlings</tissue>
    </source>
</reference>
<evidence type="ECO:0000256" key="1">
    <source>
        <dbReference type="ARBA" id="ARBA00004167"/>
    </source>
</evidence>
<dbReference type="PROSITE" id="PS00086">
    <property type="entry name" value="CYTOCHROME_P450"/>
    <property type="match status" value="1"/>
</dbReference>
<dbReference type="eggNOG" id="KOG0157">
    <property type="taxonomic scope" value="Eukaryota"/>
</dbReference>
<name>A0A1S2YCF3_CICAR</name>
<comment type="similarity">
    <text evidence="2 12">Belongs to the cytochrome P450 family.</text>
</comment>
<dbReference type="SUPFAM" id="SSF48264">
    <property type="entry name" value="Cytochrome P450"/>
    <property type="match status" value="1"/>
</dbReference>
<keyword evidence="5 11" id="KW-0479">Metal-binding</keyword>
<dbReference type="RefSeq" id="XP_004502797.1">
    <property type="nucleotide sequence ID" value="XM_004502740.3"/>
</dbReference>
<evidence type="ECO:0000256" key="4">
    <source>
        <dbReference type="ARBA" id="ARBA00022692"/>
    </source>
</evidence>
<dbReference type="AlphaFoldDB" id="A0A1S2YCF3"/>
<dbReference type="InterPro" id="IPR017972">
    <property type="entry name" value="Cyt_P450_CS"/>
</dbReference>
<dbReference type="PRINTS" id="PR00463">
    <property type="entry name" value="EP450I"/>
</dbReference>
<feature type="coiled-coil region" evidence="13">
    <location>
        <begin position="266"/>
        <end position="293"/>
    </location>
</feature>
<dbReference type="Pfam" id="PF00067">
    <property type="entry name" value="p450"/>
    <property type="match status" value="1"/>
</dbReference>
<comment type="cofactor">
    <cofactor evidence="11">
        <name>heme</name>
        <dbReference type="ChEBI" id="CHEBI:30413"/>
    </cofactor>
</comment>
<accession>A0A1S2YCF3</accession>
<evidence type="ECO:0000256" key="9">
    <source>
        <dbReference type="ARBA" id="ARBA00023033"/>
    </source>
</evidence>